<dbReference type="FunCoup" id="E3ITT1">
    <property type="interactions" value="21"/>
</dbReference>
<evidence type="ECO:0000256" key="1">
    <source>
        <dbReference type="ARBA" id="ARBA00006821"/>
    </source>
</evidence>
<dbReference type="PANTHER" id="PTHR41695">
    <property type="entry name" value="1,4-ALPHA-GLUCAN BRANCHING ENZYME RV3031-RELATED"/>
    <property type="match status" value="1"/>
</dbReference>
<dbReference type="CDD" id="cd10792">
    <property type="entry name" value="GH57N_AmyC_like"/>
    <property type="match status" value="1"/>
</dbReference>
<sequence length="535" mass="59053">MNDPVTGQVVLALHAHLPFVRHVDDPNALEEDWLFDALTDCYLPLLGVLEGWAADGVTATMTVSLSPTLLAMLSDDLLRDRYSLRLTRLLSFLDGERRRFRTDETMRALVDFYAERLSSTYDRFHGRYSRDVVGAFVAMEKAGVARLITTSATHTYLPAFDQAYQRAQLRLGIRAFTERVGHRPEGLWLPECGFTPGLDTLLAAEGMRYFFVESHAVEYADPRPVFGTNAPIACPSGVVAFPRNQESTVMVWNADAGYPGDGRYREFYRDAGHDRAAADLEGLVLDDGKRRNTGIKYHRVTDRTLGLGDKHLYDREAGLAAAATHARHFVAARAHEASTVSALTGQPAVMAAPFDAELFGHWWFEGPEFLDVVGRACAARTDIGLADPMDVIAGTAGLQVAMPAASSWGWGGYSETWINEQNLWMWPHLRAAAARMAGVASAAGRPTALQRRVLNQLARELVLATASDWPFMVTAGTMGPYGERRVRTHLTRFQALLDQFETSAVDQLFLARLEADDNIFGSLDYQDFAAASGIS</sequence>
<dbReference type="STRING" id="298654.FraEuI1c_1927"/>
<feature type="active site" description="Nucleophile" evidence="3">
    <location>
        <position position="191"/>
    </location>
</feature>
<dbReference type="SUPFAM" id="SSF88688">
    <property type="entry name" value="Families 57/38 glycoside transferase middle domain"/>
    <property type="match status" value="1"/>
</dbReference>
<dbReference type="CAZy" id="GH57">
    <property type="family name" value="Glycoside Hydrolase Family 57"/>
</dbReference>
<dbReference type="KEGG" id="fri:FraEuI1c_1927"/>
<accession>E3ITT1</accession>
<dbReference type="InterPro" id="IPR040042">
    <property type="entry name" value="Branching_enz_MT3115-like"/>
</dbReference>
<reference evidence="8 9" key="1">
    <citation type="submission" date="2010-10" db="EMBL/GenBank/DDBJ databases">
        <title>Complete sequence of Frankia sp. EuI1c.</title>
        <authorList>
            <consortium name="US DOE Joint Genome Institute"/>
            <person name="Lucas S."/>
            <person name="Copeland A."/>
            <person name="Lapidus A."/>
            <person name="Cheng J.-F."/>
            <person name="Bruce D."/>
            <person name="Goodwin L."/>
            <person name="Pitluck S."/>
            <person name="Chertkov O."/>
            <person name="Detter J.C."/>
            <person name="Han C."/>
            <person name="Tapia R."/>
            <person name="Land M."/>
            <person name="Hauser L."/>
            <person name="Jeffries C."/>
            <person name="Kyrpides N."/>
            <person name="Ivanova N."/>
            <person name="Mikhailova N."/>
            <person name="Beauchemin N."/>
            <person name="Sen A."/>
            <person name="Sur S.A."/>
            <person name="Gtari M."/>
            <person name="Wall L."/>
            <person name="Tisa L."/>
            <person name="Woyke T."/>
        </authorList>
    </citation>
    <scope>NUCLEOTIDE SEQUENCE [LARGE SCALE GENOMIC DNA]</scope>
    <source>
        <strain evidence="9">DSM 45817 / CECT 9037 / EuI1c</strain>
    </source>
</reference>
<dbReference type="GO" id="GO:0030979">
    <property type="term" value="P:alpha-glucan biosynthetic process"/>
    <property type="evidence" value="ECO:0007669"/>
    <property type="project" value="InterPro"/>
</dbReference>
<dbReference type="InParanoid" id="E3ITT1"/>
<evidence type="ECO:0000259" key="6">
    <source>
        <dbReference type="Pfam" id="PF03065"/>
    </source>
</evidence>
<evidence type="ECO:0000256" key="3">
    <source>
        <dbReference type="PIRSR" id="PIRSR640042-1"/>
    </source>
</evidence>
<evidence type="ECO:0000259" key="7">
    <source>
        <dbReference type="Pfam" id="PF09210"/>
    </source>
</evidence>
<evidence type="ECO:0000256" key="5">
    <source>
        <dbReference type="RuleBase" id="RU361196"/>
    </source>
</evidence>
<evidence type="ECO:0000313" key="8">
    <source>
        <dbReference type="EMBL" id="ADP79978.1"/>
    </source>
</evidence>
<feature type="binding site" evidence="4">
    <location>
        <position position="260"/>
    </location>
    <ligand>
        <name>substrate</name>
    </ligand>
</feature>
<feature type="binding site" evidence="4">
    <location>
        <position position="468"/>
    </location>
    <ligand>
        <name>substrate</name>
    </ligand>
</feature>
<dbReference type="AlphaFoldDB" id="E3ITT1"/>
<evidence type="ECO:0000256" key="4">
    <source>
        <dbReference type="PIRSR" id="PIRSR640042-2"/>
    </source>
</evidence>
<dbReference type="HOGENOM" id="CLU_008192_1_0_11"/>
<dbReference type="Proteomes" id="UP000002484">
    <property type="component" value="Chromosome"/>
</dbReference>
<feature type="domain" description="Glycoside hydrolase family 57 N-terminal" evidence="6">
    <location>
        <begin position="11"/>
        <end position="299"/>
    </location>
</feature>
<dbReference type="Pfam" id="PF09210">
    <property type="entry name" value="BE_C"/>
    <property type="match status" value="1"/>
</dbReference>
<protein>
    <recommendedName>
        <fullName evidence="10">Glycoside hydrolase family 57</fullName>
    </recommendedName>
</protein>
<dbReference type="EMBL" id="CP002299">
    <property type="protein sequence ID" value="ADP79978.1"/>
    <property type="molecule type" value="Genomic_DNA"/>
</dbReference>
<evidence type="ECO:0008006" key="10">
    <source>
        <dbReference type="Google" id="ProtNLM"/>
    </source>
</evidence>
<dbReference type="InterPro" id="IPR011330">
    <property type="entry name" value="Glyco_hydro/deAcase_b/a-brl"/>
</dbReference>
<dbReference type="SUPFAM" id="SSF88713">
    <property type="entry name" value="Glycoside hydrolase/deacetylase"/>
    <property type="match status" value="1"/>
</dbReference>
<dbReference type="InterPro" id="IPR015293">
    <property type="entry name" value="BE_C"/>
</dbReference>
<feature type="active site" description="Proton donor" evidence="3">
    <location>
        <position position="355"/>
    </location>
</feature>
<organism evidence="8 9">
    <name type="scientific">Pseudofrankia inefficax (strain DSM 45817 / CECT 9037 / DDB 130130 / EuI1c)</name>
    <name type="common">Frankia inefficax</name>
    <dbReference type="NCBI Taxonomy" id="298654"/>
    <lineage>
        <taxon>Bacteria</taxon>
        <taxon>Bacillati</taxon>
        <taxon>Actinomycetota</taxon>
        <taxon>Actinomycetes</taxon>
        <taxon>Frankiales</taxon>
        <taxon>Frankiaceae</taxon>
        <taxon>Pseudofrankia</taxon>
    </lineage>
</organism>
<dbReference type="Gene3D" id="1.20.1430.10">
    <property type="entry name" value="Families 57/38 glycoside transferase, middle domain"/>
    <property type="match status" value="1"/>
</dbReference>
<dbReference type="GO" id="GO:0003844">
    <property type="term" value="F:1,4-alpha-glucan branching enzyme activity"/>
    <property type="evidence" value="ECO:0007669"/>
    <property type="project" value="InterPro"/>
</dbReference>
<proteinExistence type="inferred from homology"/>
<dbReference type="InterPro" id="IPR027291">
    <property type="entry name" value="Glyco_hydro_38_N_sf"/>
</dbReference>
<dbReference type="Gene3D" id="3.20.110.10">
    <property type="entry name" value="Glycoside hydrolase 38, N terminal domain"/>
    <property type="match status" value="1"/>
</dbReference>
<keyword evidence="9" id="KW-1185">Reference proteome</keyword>
<keyword evidence="2 5" id="KW-0119">Carbohydrate metabolism</keyword>
<dbReference type="GO" id="GO:0005576">
    <property type="term" value="C:extracellular region"/>
    <property type="evidence" value="ECO:0007669"/>
    <property type="project" value="TreeGrafter"/>
</dbReference>
<feature type="domain" description="1,4-alpha-glucan branching enzyme C-terminal" evidence="7">
    <location>
        <begin position="428"/>
        <end position="528"/>
    </location>
</feature>
<feature type="binding site" evidence="4">
    <location>
        <position position="243"/>
    </location>
    <ligand>
        <name>substrate</name>
    </ligand>
</feature>
<gene>
    <name evidence="8" type="ordered locus">FraEuI1c_1927</name>
</gene>
<dbReference type="eggNOG" id="COG1543">
    <property type="taxonomic scope" value="Bacteria"/>
</dbReference>
<dbReference type="Pfam" id="PF03065">
    <property type="entry name" value="Glyco_hydro_57"/>
    <property type="match status" value="1"/>
</dbReference>
<feature type="binding site" evidence="4">
    <location>
        <position position="408"/>
    </location>
    <ligand>
        <name>substrate</name>
    </ligand>
</feature>
<evidence type="ECO:0000256" key="2">
    <source>
        <dbReference type="ARBA" id="ARBA00023277"/>
    </source>
</evidence>
<dbReference type="InterPro" id="IPR037090">
    <property type="entry name" value="57_glycoside_trans_central"/>
</dbReference>
<dbReference type="InterPro" id="IPR028995">
    <property type="entry name" value="Glyco_hydro_57/38_cen_sf"/>
</dbReference>
<evidence type="ECO:0000313" key="9">
    <source>
        <dbReference type="Proteomes" id="UP000002484"/>
    </source>
</evidence>
<name>E3ITT1_PSEI1</name>
<comment type="similarity">
    <text evidence="1 5">Belongs to the glycosyl hydrolase 57 family.</text>
</comment>
<dbReference type="InterPro" id="IPR004300">
    <property type="entry name" value="Glyco_hydro_57_N"/>
</dbReference>
<dbReference type="PANTHER" id="PTHR41695:SF1">
    <property type="entry name" value="1,4-ALPHA-GLUCAN BRANCHING ENZYME TK1436"/>
    <property type="match status" value="1"/>
</dbReference>